<dbReference type="InterPro" id="IPR036890">
    <property type="entry name" value="HATPase_C_sf"/>
</dbReference>
<feature type="transmembrane region" description="Helical" evidence="13">
    <location>
        <begin position="12"/>
        <end position="29"/>
    </location>
</feature>
<keyword evidence="9 13" id="KW-1133">Transmembrane helix</keyword>
<feature type="domain" description="Histidine kinase" evidence="14">
    <location>
        <begin position="126"/>
        <end position="335"/>
    </location>
</feature>
<evidence type="ECO:0000313" key="16">
    <source>
        <dbReference type="Proteomes" id="UP000223596"/>
    </source>
</evidence>
<dbReference type="SMART" id="SM00387">
    <property type="entry name" value="HATPase_c"/>
    <property type="match status" value="1"/>
</dbReference>
<comment type="subcellular location">
    <subcellularLocation>
        <location evidence="2">Cell membrane</location>
        <topology evidence="2">Multi-pass membrane protein</topology>
    </subcellularLocation>
</comment>
<dbReference type="Pfam" id="PF00512">
    <property type="entry name" value="HisKA"/>
    <property type="match status" value="1"/>
</dbReference>
<dbReference type="InterPro" id="IPR050351">
    <property type="entry name" value="BphY/WalK/GraS-like"/>
</dbReference>
<gene>
    <name evidence="15" type="ORF">M972_112400</name>
</gene>
<dbReference type="AlphaFoldDB" id="A0AB36TI68"/>
<comment type="caution">
    <text evidence="15">The sequence shown here is derived from an EMBL/GenBank/DDBJ whole genome shotgun (WGS) entry which is preliminary data.</text>
</comment>
<keyword evidence="4" id="KW-1003">Cell membrane</keyword>
<dbReference type="InterPro" id="IPR004358">
    <property type="entry name" value="Sig_transdc_His_kin-like_C"/>
</dbReference>
<proteinExistence type="predicted"/>
<evidence type="ECO:0000256" key="13">
    <source>
        <dbReference type="SAM" id="Phobius"/>
    </source>
</evidence>
<dbReference type="SUPFAM" id="SSF47384">
    <property type="entry name" value="Homodimeric domain of signal transducing histidine kinase"/>
    <property type="match status" value="1"/>
</dbReference>
<evidence type="ECO:0000256" key="3">
    <source>
        <dbReference type="ARBA" id="ARBA00012438"/>
    </source>
</evidence>
<dbReference type="InterPro" id="IPR003594">
    <property type="entry name" value="HATPase_dom"/>
</dbReference>
<dbReference type="InterPro" id="IPR005467">
    <property type="entry name" value="His_kinase_dom"/>
</dbReference>
<organism evidence="15 16">
    <name type="scientific">Acetivibrio thermocellus AD2</name>
    <dbReference type="NCBI Taxonomy" id="1138384"/>
    <lineage>
        <taxon>Bacteria</taxon>
        <taxon>Bacillati</taxon>
        <taxon>Bacillota</taxon>
        <taxon>Clostridia</taxon>
        <taxon>Eubacteriales</taxon>
        <taxon>Oscillospiraceae</taxon>
        <taxon>Acetivibrio</taxon>
    </lineage>
</organism>
<evidence type="ECO:0000256" key="5">
    <source>
        <dbReference type="ARBA" id="ARBA00022553"/>
    </source>
</evidence>
<evidence type="ECO:0000256" key="4">
    <source>
        <dbReference type="ARBA" id="ARBA00022475"/>
    </source>
</evidence>
<evidence type="ECO:0000256" key="7">
    <source>
        <dbReference type="ARBA" id="ARBA00022692"/>
    </source>
</evidence>
<dbReference type="PRINTS" id="PR00344">
    <property type="entry name" value="BCTRLSENSOR"/>
</dbReference>
<evidence type="ECO:0000256" key="11">
    <source>
        <dbReference type="ARBA" id="ARBA00023136"/>
    </source>
</evidence>
<dbReference type="RefSeq" id="WP_003517711.1">
    <property type="nucleotide sequence ID" value="NZ_CP013828.1"/>
</dbReference>
<dbReference type="PANTHER" id="PTHR45453:SF2">
    <property type="entry name" value="HISTIDINE KINASE"/>
    <property type="match status" value="1"/>
</dbReference>
<dbReference type="PANTHER" id="PTHR45453">
    <property type="entry name" value="PHOSPHATE REGULON SENSOR PROTEIN PHOR"/>
    <property type="match status" value="1"/>
</dbReference>
<keyword evidence="12" id="KW-0175">Coiled coil</keyword>
<dbReference type="Proteomes" id="UP000223596">
    <property type="component" value="Unassembled WGS sequence"/>
</dbReference>
<dbReference type="EC" id="2.7.13.3" evidence="3"/>
<accession>A0AB36TI68</accession>
<evidence type="ECO:0000313" key="15">
    <source>
        <dbReference type="EMBL" id="PFH03589.1"/>
    </source>
</evidence>
<evidence type="ECO:0000256" key="1">
    <source>
        <dbReference type="ARBA" id="ARBA00000085"/>
    </source>
</evidence>
<dbReference type="Gene3D" id="3.30.565.10">
    <property type="entry name" value="Histidine kinase-like ATPase, C-terminal domain"/>
    <property type="match status" value="1"/>
</dbReference>
<feature type="transmembrane region" description="Helical" evidence="13">
    <location>
        <begin position="41"/>
        <end position="61"/>
    </location>
</feature>
<sequence>MNVFKYLKDSYRQIVFFLLIILITDLVLISSVDLKKSLLDIFYLNILFFFVFLIFLAIDYTKWRNSYKDLKRALDARENIDSFIPQGNRLEEILIRDIIELKNKEKLEETEKLKKNLEEINDYITKWVHEIKIPLSVCELIADKLEDEGQYDLSKELIQETERMNFLVNQVLHMSRASSYSQDFIVEEVNLSSLVKNVVKNNMNLFISKKIELEMGNLDFNIFTDKKWAYYVIEQIVNNACKYVDVHGKIKIQGEENDESVILTIWDNGMGIPEKDIDRIFDRGFTGENGRKTTKSTGMGLYICKKVADQLNFNIEVSSEVSKYTEFKIIFYKLSDYLKVTKM</sequence>
<evidence type="ECO:0000256" key="6">
    <source>
        <dbReference type="ARBA" id="ARBA00022679"/>
    </source>
</evidence>
<dbReference type="GO" id="GO:0000155">
    <property type="term" value="F:phosphorelay sensor kinase activity"/>
    <property type="evidence" value="ECO:0007669"/>
    <property type="project" value="InterPro"/>
</dbReference>
<dbReference type="EMBL" id="PDBW01000001">
    <property type="protein sequence ID" value="PFH03589.1"/>
    <property type="molecule type" value="Genomic_DNA"/>
</dbReference>
<evidence type="ECO:0000256" key="2">
    <source>
        <dbReference type="ARBA" id="ARBA00004651"/>
    </source>
</evidence>
<name>A0AB36TI68_ACETH</name>
<evidence type="ECO:0000256" key="9">
    <source>
        <dbReference type="ARBA" id="ARBA00022989"/>
    </source>
</evidence>
<keyword evidence="6" id="KW-0808">Transferase</keyword>
<dbReference type="Pfam" id="PF02518">
    <property type="entry name" value="HATPase_c"/>
    <property type="match status" value="1"/>
</dbReference>
<keyword evidence="5" id="KW-0597">Phosphoprotein</keyword>
<keyword evidence="7 13" id="KW-0812">Transmembrane</keyword>
<protein>
    <recommendedName>
        <fullName evidence="3">histidine kinase</fullName>
        <ecNumber evidence="3">2.7.13.3</ecNumber>
    </recommendedName>
</protein>
<dbReference type="InterPro" id="IPR003661">
    <property type="entry name" value="HisK_dim/P_dom"/>
</dbReference>
<reference evidence="15 16" key="1">
    <citation type="submission" date="2017-09" db="EMBL/GenBank/DDBJ databases">
        <title>Evaluation of Pacific Biosciences Sequencing Technology to Finishing C. thermocellum Genome Sequences.</title>
        <authorList>
            <person name="Brown S."/>
        </authorList>
    </citation>
    <scope>NUCLEOTIDE SEQUENCE [LARGE SCALE GENOMIC DNA]</scope>
    <source>
        <strain evidence="15 16">AD2</strain>
    </source>
</reference>
<feature type="coiled-coil region" evidence="12">
    <location>
        <begin position="96"/>
        <end position="123"/>
    </location>
</feature>
<dbReference type="GO" id="GO:0005886">
    <property type="term" value="C:plasma membrane"/>
    <property type="evidence" value="ECO:0007669"/>
    <property type="project" value="UniProtKB-SubCell"/>
</dbReference>
<keyword evidence="11 13" id="KW-0472">Membrane</keyword>
<dbReference type="SMART" id="SM00388">
    <property type="entry name" value="HisKA"/>
    <property type="match status" value="1"/>
</dbReference>
<evidence type="ECO:0000259" key="14">
    <source>
        <dbReference type="PROSITE" id="PS50109"/>
    </source>
</evidence>
<dbReference type="Gene3D" id="1.10.287.130">
    <property type="match status" value="1"/>
</dbReference>
<dbReference type="GO" id="GO:0016036">
    <property type="term" value="P:cellular response to phosphate starvation"/>
    <property type="evidence" value="ECO:0007669"/>
    <property type="project" value="TreeGrafter"/>
</dbReference>
<evidence type="ECO:0000256" key="12">
    <source>
        <dbReference type="SAM" id="Coils"/>
    </source>
</evidence>
<keyword evidence="10" id="KW-0902">Two-component regulatory system</keyword>
<dbReference type="InterPro" id="IPR036097">
    <property type="entry name" value="HisK_dim/P_sf"/>
</dbReference>
<dbReference type="SUPFAM" id="SSF55874">
    <property type="entry name" value="ATPase domain of HSP90 chaperone/DNA topoisomerase II/histidine kinase"/>
    <property type="match status" value="1"/>
</dbReference>
<dbReference type="PROSITE" id="PS50109">
    <property type="entry name" value="HIS_KIN"/>
    <property type="match status" value="1"/>
</dbReference>
<dbReference type="GO" id="GO:0004721">
    <property type="term" value="F:phosphoprotein phosphatase activity"/>
    <property type="evidence" value="ECO:0007669"/>
    <property type="project" value="TreeGrafter"/>
</dbReference>
<dbReference type="CDD" id="cd00082">
    <property type="entry name" value="HisKA"/>
    <property type="match status" value="1"/>
</dbReference>
<evidence type="ECO:0000256" key="10">
    <source>
        <dbReference type="ARBA" id="ARBA00023012"/>
    </source>
</evidence>
<comment type="catalytic activity">
    <reaction evidence="1">
        <text>ATP + protein L-histidine = ADP + protein N-phospho-L-histidine.</text>
        <dbReference type="EC" id="2.7.13.3"/>
    </reaction>
</comment>
<keyword evidence="8 15" id="KW-0418">Kinase</keyword>
<evidence type="ECO:0000256" key="8">
    <source>
        <dbReference type="ARBA" id="ARBA00022777"/>
    </source>
</evidence>